<feature type="compositionally biased region" description="Basic and acidic residues" evidence="1">
    <location>
        <begin position="22"/>
        <end position="31"/>
    </location>
</feature>
<dbReference type="AlphaFoldDB" id="A0A0A9GXC0"/>
<organism evidence="2">
    <name type="scientific">Arundo donax</name>
    <name type="common">Giant reed</name>
    <name type="synonym">Donax arundinaceus</name>
    <dbReference type="NCBI Taxonomy" id="35708"/>
    <lineage>
        <taxon>Eukaryota</taxon>
        <taxon>Viridiplantae</taxon>
        <taxon>Streptophyta</taxon>
        <taxon>Embryophyta</taxon>
        <taxon>Tracheophyta</taxon>
        <taxon>Spermatophyta</taxon>
        <taxon>Magnoliopsida</taxon>
        <taxon>Liliopsida</taxon>
        <taxon>Poales</taxon>
        <taxon>Poaceae</taxon>
        <taxon>PACMAD clade</taxon>
        <taxon>Arundinoideae</taxon>
        <taxon>Arundineae</taxon>
        <taxon>Arundo</taxon>
    </lineage>
</organism>
<protein>
    <submittedName>
        <fullName evidence="2">Uncharacterized protein</fullName>
    </submittedName>
</protein>
<feature type="region of interest" description="Disordered" evidence="1">
    <location>
        <begin position="1"/>
        <end position="38"/>
    </location>
</feature>
<evidence type="ECO:0000313" key="2">
    <source>
        <dbReference type="EMBL" id="JAE28194.1"/>
    </source>
</evidence>
<dbReference type="EMBL" id="GBRH01169702">
    <property type="protein sequence ID" value="JAE28194.1"/>
    <property type="molecule type" value="Transcribed_RNA"/>
</dbReference>
<reference evidence="2" key="2">
    <citation type="journal article" date="2015" name="Data Brief">
        <title>Shoot transcriptome of the giant reed, Arundo donax.</title>
        <authorList>
            <person name="Barrero R.A."/>
            <person name="Guerrero F.D."/>
            <person name="Moolhuijzen P."/>
            <person name="Goolsby J.A."/>
            <person name="Tidwell J."/>
            <person name="Bellgard S.E."/>
            <person name="Bellgard M.I."/>
        </authorList>
    </citation>
    <scope>NUCLEOTIDE SEQUENCE</scope>
    <source>
        <tissue evidence="2">Shoot tissue taken approximately 20 cm above the soil surface</tissue>
    </source>
</reference>
<sequence>MKMTGQRPSWRSGVAGGALIREGPRAGDLEWKAPPTPMRRIRGSQLSRVAEIQLSLPPGSVAPA</sequence>
<reference evidence="2" key="1">
    <citation type="submission" date="2014-09" db="EMBL/GenBank/DDBJ databases">
        <authorList>
            <person name="Magalhaes I.L.F."/>
            <person name="Oliveira U."/>
            <person name="Santos F.R."/>
            <person name="Vidigal T.H.D.A."/>
            <person name="Brescovit A.D."/>
            <person name="Santos A.J."/>
        </authorList>
    </citation>
    <scope>NUCLEOTIDE SEQUENCE</scope>
    <source>
        <tissue evidence="2">Shoot tissue taken approximately 20 cm above the soil surface</tissue>
    </source>
</reference>
<evidence type="ECO:0000256" key="1">
    <source>
        <dbReference type="SAM" id="MobiDB-lite"/>
    </source>
</evidence>
<proteinExistence type="predicted"/>
<name>A0A0A9GXC0_ARUDO</name>
<accession>A0A0A9GXC0</accession>